<comment type="caution">
    <text evidence="3">The sequence shown here is derived from an EMBL/GenBank/DDBJ whole genome shotgun (WGS) entry which is preliminary data.</text>
</comment>
<keyword evidence="4" id="KW-1185">Reference proteome</keyword>
<organism evidence="3 4">
    <name type="scientific">Pleuronectes platessa</name>
    <name type="common">European plaice</name>
    <dbReference type="NCBI Taxonomy" id="8262"/>
    <lineage>
        <taxon>Eukaryota</taxon>
        <taxon>Metazoa</taxon>
        <taxon>Chordata</taxon>
        <taxon>Craniata</taxon>
        <taxon>Vertebrata</taxon>
        <taxon>Euteleostomi</taxon>
        <taxon>Actinopterygii</taxon>
        <taxon>Neopterygii</taxon>
        <taxon>Teleostei</taxon>
        <taxon>Neoteleostei</taxon>
        <taxon>Acanthomorphata</taxon>
        <taxon>Carangaria</taxon>
        <taxon>Pleuronectiformes</taxon>
        <taxon>Pleuronectoidei</taxon>
        <taxon>Pleuronectidae</taxon>
        <taxon>Pleuronectes</taxon>
    </lineage>
</organism>
<keyword evidence="2" id="KW-1133">Transmembrane helix</keyword>
<evidence type="ECO:0000313" key="4">
    <source>
        <dbReference type="Proteomes" id="UP001153269"/>
    </source>
</evidence>
<sequence>MEFFCNNTQPNGSGDILSLCQRQWLFGGIGALLAVSLSVNIFCCVSQCCRGKGTGGRKSRSDRQMEENPIYGNIQTDGPSFREDDLPHSSVRDRQRTKPQDFYANLSLKPPRPQSGRSSPQTQMYSDVAQLESEVALEPEKEDEGNTDVVSTMSDLYASVQTQRTKMVVTADTGEDYANHL</sequence>
<proteinExistence type="predicted"/>
<feature type="region of interest" description="Disordered" evidence="1">
    <location>
        <begin position="51"/>
        <end position="123"/>
    </location>
</feature>
<name>A0A9N7Y8K2_PLEPL</name>
<feature type="transmembrane region" description="Helical" evidence="2">
    <location>
        <begin position="24"/>
        <end position="42"/>
    </location>
</feature>
<gene>
    <name evidence="3" type="ORF">PLEPLA_LOCUS4404</name>
</gene>
<accession>A0A9N7Y8K2</accession>
<dbReference type="AlphaFoldDB" id="A0A9N7Y8K2"/>
<evidence type="ECO:0000256" key="1">
    <source>
        <dbReference type="SAM" id="MobiDB-lite"/>
    </source>
</evidence>
<evidence type="ECO:0000313" key="3">
    <source>
        <dbReference type="EMBL" id="CAB1416613.1"/>
    </source>
</evidence>
<protein>
    <submittedName>
        <fullName evidence="3">Uncharacterized protein</fullName>
    </submittedName>
</protein>
<dbReference type="EMBL" id="CADEAL010000219">
    <property type="protein sequence ID" value="CAB1416613.1"/>
    <property type="molecule type" value="Genomic_DNA"/>
</dbReference>
<keyword evidence="2" id="KW-0472">Membrane</keyword>
<feature type="compositionally biased region" description="Basic and acidic residues" evidence="1">
    <location>
        <begin position="80"/>
        <end position="99"/>
    </location>
</feature>
<evidence type="ECO:0000256" key="2">
    <source>
        <dbReference type="SAM" id="Phobius"/>
    </source>
</evidence>
<dbReference type="Proteomes" id="UP001153269">
    <property type="component" value="Unassembled WGS sequence"/>
</dbReference>
<reference evidence="3" key="1">
    <citation type="submission" date="2020-03" db="EMBL/GenBank/DDBJ databases">
        <authorList>
            <person name="Weist P."/>
        </authorList>
    </citation>
    <scope>NUCLEOTIDE SEQUENCE</scope>
</reference>
<keyword evidence="2" id="KW-0812">Transmembrane</keyword>